<keyword evidence="2" id="KW-1185">Reference proteome</keyword>
<proteinExistence type="predicted"/>
<dbReference type="EMBL" id="AP018714">
    <property type="protein sequence ID" value="BBE37125.1"/>
    <property type="molecule type" value="Genomic_DNA"/>
</dbReference>
<protein>
    <submittedName>
        <fullName evidence="1">Putative phosphotransferase/anion transport protein</fullName>
    </submittedName>
</protein>
<gene>
    <name evidence="1" type="ORF">PHIEF17H_0560</name>
</gene>
<dbReference type="Proteomes" id="UP000258404">
    <property type="component" value="Segment"/>
</dbReference>
<dbReference type="GO" id="GO:0016740">
    <property type="term" value="F:transferase activity"/>
    <property type="evidence" value="ECO:0007669"/>
    <property type="project" value="UniProtKB-KW"/>
</dbReference>
<sequence length="103" mass="12225">MNFVDYFNQMQNLVIEEKTDEYVLLEKEHGQKYVTYQELEGALSTVARNTAFMVENYNLMQDINLKIVLKKLKDSGTITEELEKEILKEFKNIESLMEDETYE</sequence>
<evidence type="ECO:0000313" key="2">
    <source>
        <dbReference type="Proteomes" id="UP000258404"/>
    </source>
</evidence>
<keyword evidence="1" id="KW-0808">Transferase</keyword>
<organism evidence="1 2">
    <name type="scientific">Enterococcus phage phiEF17H</name>
    <dbReference type="NCBI Taxonomy" id="2218497"/>
    <lineage>
        <taxon>Viruses</taxon>
        <taxon>Duplodnaviria</taxon>
        <taxon>Heunggongvirae</taxon>
        <taxon>Uroviricota</taxon>
        <taxon>Caudoviricetes</taxon>
        <taxon>Herelleviridae</taxon>
        <taxon>Brockvirinae</taxon>
        <taxon>Kochikohdavirus</taxon>
        <taxon>Kochikohdavirus Ef17h</taxon>
    </lineage>
</organism>
<name>A0A2Z6FZG6_9CAUD</name>
<accession>A0A2Z6FZG6</accession>
<reference evidence="1 2" key="1">
    <citation type="submission" date="2018-06" db="EMBL/GenBank/DDBJ databases">
        <title>Genome sequence of Enterococcus phage phiEF17H.</title>
        <authorList>
            <person name="Uchiyama J."/>
            <person name="Matsuzaki S."/>
            <person name="Nasukawa T."/>
        </authorList>
    </citation>
    <scope>NUCLEOTIDE SEQUENCE [LARGE SCALE GENOMIC DNA]</scope>
</reference>
<evidence type="ECO:0000313" key="1">
    <source>
        <dbReference type="EMBL" id="BBE37125.1"/>
    </source>
</evidence>